<protein>
    <submittedName>
        <fullName evidence="2">Uncharacterized protein</fullName>
    </submittedName>
</protein>
<evidence type="ECO:0000313" key="2">
    <source>
        <dbReference type="EMBL" id="CEK54666.1"/>
    </source>
</evidence>
<organism evidence="2">
    <name type="scientific">Arion vulgaris</name>
    <dbReference type="NCBI Taxonomy" id="1028688"/>
    <lineage>
        <taxon>Eukaryota</taxon>
        <taxon>Metazoa</taxon>
        <taxon>Spiralia</taxon>
        <taxon>Lophotrochozoa</taxon>
        <taxon>Mollusca</taxon>
        <taxon>Gastropoda</taxon>
        <taxon>Heterobranchia</taxon>
        <taxon>Euthyneura</taxon>
        <taxon>Panpulmonata</taxon>
        <taxon>Eupulmonata</taxon>
        <taxon>Stylommatophora</taxon>
        <taxon>Helicina</taxon>
        <taxon>Arionoidea</taxon>
        <taxon>Arionidae</taxon>
        <taxon>Arion</taxon>
    </lineage>
</organism>
<dbReference type="EMBL" id="HACG01007801">
    <property type="protein sequence ID" value="CEK54666.1"/>
    <property type="molecule type" value="Transcribed_RNA"/>
</dbReference>
<gene>
    <name evidence="2" type="primary">ORF23368</name>
</gene>
<accession>A0A0B6YFU3</accession>
<reference evidence="2" key="1">
    <citation type="submission" date="2014-12" db="EMBL/GenBank/DDBJ databases">
        <title>Insight into the proteome of Arion vulgaris.</title>
        <authorList>
            <person name="Aradska J."/>
            <person name="Bulat T."/>
            <person name="Smidak R."/>
            <person name="Sarate P."/>
            <person name="Gangsoo J."/>
            <person name="Sialana F."/>
            <person name="Bilban M."/>
            <person name="Lubec G."/>
        </authorList>
    </citation>
    <scope>NUCLEOTIDE SEQUENCE</scope>
    <source>
        <tissue evidence="2">Skin</tissue>
    </source>
</reference>
<proteinExistence type="predicted"/>
<dbReference type="AlphaFoldDB" id="A0A0B6YFU3"/>
<feature type="compositionally biased region" description="Acidic residues" evidence="1">
    <location>
        <begin position="41"/>
        <end position="51"/>
    </location>
</feature>
<feature type="non-terminal residue" evidence="2">
    <location>
        <position position="1"/>
    </location>
</feature>
<feature type="region of interest" description="Disordered" evidence="1">
    <location>
        <begin position="32"/>
        <end position="55"/>
    </location>
</feature>
<evidence type="ECO:0000256" key="1">
    <source>
        <dbReference type="SAM" id="MobiDB-lite"/>
    </source>
</evidence>
<name>A0A0B6YFU3_9EUPU</name>
<sequence length="96" mass="10578">SVTRLFLSLRRTTLVLRLEAIDDIVPTCEELETGDVSGENGGEDTTGEDKDEAGVLMDDGRGDVMLFLVGERRGELQVLSLRDIGERGSIERLLEQ</sequence>